<organism evidence="2 3">
    <name type="scientific">Thalassobaculum fulvum</name>
    <dbReference type="NCBI Taxonomy" id="1633335"/>
    <lineage>
        <taxon>Bacteria</taxon>
        <taxon>Pseudomonadati</taxon>
        <taxon>Pseudomonadota</taxon>
        <taxon>Alphaproteobacteria</taxon>
        <taxon>Rhodospirillales</taxon>
        <taxon>Thalassobaculaceae</taxon>
        <taxon>Thalassobaculum</taxon>
    </lineage>
</organism>
<dbReference type="AlphaFoldDB" id="A0A918XVX3"/>
<dbReference type="EMBL" id="BMZS01000010">
    <property type="protein sequence ID" value="GHD59000.1"/>
    <property type="molecule type" value="Genomic_DNA"/>
</dbReference>
<dbReference type="Gene3D" id="1.10.340.30">
    <property type="entry name" value="Hypothetical protein, domain 2"/>
    <property type="match status" value="1"/>
</dbReference>
<evidence type="ECO:0000256" key="1">
    <source>
        <dbReference type="PIRSR" id="PIRSR605019-1"/>
    </source>
</evidence>
<feature type="binding site" evidence="1">
    <location>
        <position position="192"/>
    </location>
    <ligand>
        <name>Zn(2+)</name>
        <dbReference type="ChEBI" id="CHEBI:29105"/>
    </ligand>
</feature>
<keyword evidence="1" id="KW-0479">Metal-binding</keyword>
<feature type="binding site" evidence="1">
    <location>
        <position position="15"/>
    </location>
    <ligand>
        <name>Zn(2+)</name>
        <dbReference type="ChEBI" id="CHEBI:29105"/>
    </ligand>
</feature>
<dbReference type="GO" id="GO:0046872">
    <property type="term" value="F:metal ion binding"/>
    <property type="evidence" value="ECO:0007669"/>
    <property type="project" value="UniProtKB-KW"/>
</dbReference>
<dbReference type="InterPro" id="IPR052891">
    <property type="entry name" value="DNA-3mA_glycosylase"/>
</dbReference>
<feature type="binding site" evidence="1">
    <location>
        <position position="28"/>
    </location>
    <ligand>
        <name>Zn(2+)</name>
        <dbReference type="ChEBI" id="CHEBI:29105"/>
    </ligand>
</feature>
<dbReference type="InterPro" id="IPR011257">
    <property type="entry name" value="DNA_glycosylase"/>
</dbReference>
<feature type="binding site" evidence="1">
    <location>
        <position position="188"/>
    </location>
    <ligand>
        <name>Zn(2+)</name>
        <dbReference type="ChEBI" id="CHEBI:29105"/>
    </ligand>
</feature>
<dbReference type="SUPFAM" id="SSF48150">
    <property type="entry name" value="DNA-glycosylase"/>
    <property type="match status" value="1"/>
</dbReference>
<dbReference type="PANTHER" id="PTHR30037:SF4">
    <property type="entry name" value="DNA-3-METHYLADENINE GLYCOSYLASE I"/>
    <property type="match status" value="1"/>
</dbReference>
<reference evidence="2" key="1">
    <citation type="journal article" date="2014" name="Int. J. Syst. Evol. Microbiol.">
        <title>Complete genome sequence of Corynebacterium casei LMG S-19264T (=DSM 44701T), isolated from a smear-ripened cheese.</title>
        <authorList>
            <consortium name="US DOE Joint Genome Institute (JGI-PGF)"/>
            <person name="Walter F."/>
            <person name="Albersmeier A."/>
            <person name="Kalinowski J."/>
            <person name="Ruckert C."/>
        </authorList>
    </citation>
    <scope>NUCLEOTIDE SEQUENCE</scope>
    <source>
        <strain evidence="2">KCTC 42651</strain>
    </source>
</reference>
<evidence type="ECO:0000313" key="3">
    <source>
        <dbReference type="Proteomes" id="UP000630353"/>
    </source>
</evidence>
<keyword evidence="1" id="KW-0862">Zinc</keyword>
<dbReference type="Proteomes" id="UP000630353">
    <property type="component" value="Unassembled WGS sequence"/>
</dbReference>
<proteinExistence type="predicted"/>
<name>A0A918XVX3_9PROT</name>
<dbReference type="PANTHER" id="PTHR30037">
    <property type="entry name" value="DNA-3-METHYLADENINE GLYCOSYLASE 1"/>
    <property type="match status" value="1"/>
</dbReference>
<comment type="caution">
    <text evidence="2">The sequence shown here is derived from an EMBL/GenBank/DDBJ whole genome shotgun (WGS) entry which is preliminary data.</text>
</comment>
<sequence>MNEALTVAGDEPTRCSWCAGNDDYIAYHDDEWGRPVADDVRLYEKICLEGFQSGLSWLTILRKRENFRAAFAGFDFRKVAGFGEDDVQRLLADAGIVRHRGKIESAINNARRAIELVEEAGSLAAFIWSFEPKPADRPDRFDRETLMKITRSDASTALSKALKKRGWSFVGPTTMYAFMQSVGIVNDHFADCHSRTLCEEARAAFRRPGGTEG</sequence>
<gene>
    <name evidence="2" type="primary">tag</name>
    <name evidence="2" type="ORF">GCM10017083_42810</name>
</gene>
<reference evidence="2" key="2">
    <citation type="submission" date="2020-09" db="EMBL/GenBank/DDBJ databases">
        <authorList>
            <person name="Sun Q."/>
            <person name="Kim S."/>
        </authorList>
    </citation>
    <scope>NUCLEOTIDE SEQUENCE</scope>
    <source>
        <strain evidence="2">KCTC 42651</strain>
    </source>
</reference>
<dbReference type="InterPro" id="IPR005019">
    <property type="entry name" value="Adenine_glyco"/>
</dbReference>
<protein>
    <submittedName>
        <fullName evidence="2">DNA-3-methyladenine glycosylase I</fullName>
    </submittedName>
</protein>
<dbReference type="Pfam" id="PF03352">
    <property type="entry name" value="Adenine_glyco"/>
    <property type="match status" value="1"/>
</dbReference>
<evidence type="ECO:0000313" key="2">
    <source>
        <dbReference type="EMBL" id="GHD59000.1"/>
    </source>
</evidence>
<dbReference type="RefSeq" id="WP_189993440.1">
    <property type="nucleotide sequence ID" value="NZ_BMZS01000010.1"/>
</dbReference>
<dbReference type="GO" id="GO:0006284">
    <property type="term" value="P:base-excision repair"/>
    <property type="evidence" value="ECO:0007669"/>
    <property type="project" value="InterPro"/>
</dbReference>
<accession>A0A918XVX3</accession>
<keyword evidence="3" id="KW-1185">Reference proteome</keyword>
<dbReference type="GO" id="GO:0008725">
    <property type="term" value="F:DNA-3-methyladenine glycosylase activity"/>
    <property type="evidence" value="ECO:0007669"/>
    <property type="project" value="InterPro"/>
</dbReference>